<protein>
    <submittedName>
        <fullName evidence="1">Uncharacterized protein</fullName>
    </submittedName>
</protein>
<dbReference type="EMBL" id="KN824308">
    <property type="protein sequence ID" value="KIM26164.1"/>
    <property type="molecule type" value="Genomic_DNA"/>
</dbReference>
<dbReference type="AlphaFoldDB" id="A0A0C3B1V8"/>
<reference evidence="1 2" key="1">
    <citation type="submission" date="2014-04" db="EMBL/GenBank/DDBJ databases">
        <authorList>
            <consortium name="DOE Joint Genome Institute"/>
            <person name="Kuo A."/>
            <person name="Zuccaro A."/>
            <person name="Kohler A."/>
            <person name="Nagy L.G."/>
            <person name="Floudas D."/>
            <person name="Copeland A."/>
            <person name="Barry K.W."/>
            <person name="Cichocki N."/>
            <person name="Veneault-Fourrey C."/>
            <person name="LaButti K."/>
            <person name="Lindquist E.A."/>
            <person name="Lipzen A."/>
            <person name="Lundell T."/>
            <person name="Morin E."/>
            <person name="Murat C."/>
            <person name="Sun H."/>
            <person name="Tunlid A."/>
            <person name="Henrissat B."/>
            <person name="Grigoriev I.V."/>
            <person name="Hibbett D.S."/>
            <person name="Martin F."/>
            <person name="Nordberg H.P."/>
            <person name="Cantor M.N."/>
            <person name="Hua S.X."/>
        </authorList>
    </citation>
    <scope>NUCLEOTIDE SEQUENCE [LARGE SCALE GENOMIC DNA]</scope>
    <source>
        <strain evidence="1 2">MAFF 305830</strain>
    </source>
</reference>
<accession>A0A0C3B1V8</accession>
<evidence type="ECO:0000313" key="1">
    <source>
        <dbReference type="EMBL" id="KIM26164.1"/>
    </source>
</evidence>
<sequence length="111" mass="12878">MLLKPIFPNFKKTTWLPNGCPGIFPQPSFFLNVSYISFKKENRIEEPTPFGRKEHLGHQLHVLLGLGGCACGYSGWMRQKPGLTIPRDVWYGGHERCRCRRAGYTRRRRSQ</sequence>
<keyword evidence="2" id="KW-1185">Reference proteome</keyword>
<dbReference type="Proteomes" id="UP000054097">
    <property type="component" value="Unassembled WGS sequence"/>
</dbReference>
<dbReference type="HOGENOM" id="CLU_2159972_0_0_1"/>
<reference evidence="2" key="2">
    <citation type="submission" date="2015-01" db="EMBL/GenBank/DDBJ databases">
        <title>Evolutionary Origins and Diversification of the Mycorrhizal Mutualists.</title>
        <authorList>
            <consortium name="DOE Joint Genome Institute"/>
            <consortium name="Mycorrhizal Genomics Consortium"/>
            <person name="Kohler A."/>
            <person name="Kuo A."/>
            <person name="Nagy L.G."/>
            <person name="Floudas D."/>
            <person name="Copeland A."/>
            <person name="Barry K.W."/>
            <person name="Cichocki N."/>
            <person name="Veneault-Fourrey C."/>
            <person name="LaButti K."/>
            <person name="Lindquist E.A."/>
            <person name="Lipzen A."/>
            <person name="Lundell T."/>
            <person name="Morin E."/>
            <person name="Murat C."/>
            <person name="Riley R."/>
            <person name="Ohm R."/>
            <person name="Sun H."/>
            <person name="Tunlid A."/>
            <person name="Henrissat B."/>
            <person name="Grigoriev I.V."/>
            <person name="Hibbett D.S."/>
            <person name="Martin F."/>
        </authorList>
    </citation>
    <scope>NUCLEOTIDE SEQUENCE [LARGE SCALE GENOMIC DNA]</scope>
    <source>
        <strain evidence="2">MAFF 305830</strain>
    </source>
</reference>
<name>A0A0C3B1V8_SERVB</name>
<proteinExistence type="predicted"/>
<evidence type="ECO:0000313" key="2">
    <source>
        <dbReference type="Proteomes" id="UP000054097"/>
    </source>
</evidence>
<gene>
    <name evidence="1" type="ORF">M408DRAFT_197088</name>
</gene>
<organism evidence="1 2">
    <name type="scientific">Serendipita vermifera MAFF 305830</name>
    <dbReference type="NCBI Taxonomy" id="933852"/>
    <lineage>
        <taxon>Eukaryota</taxon>
        <taxon>Fungi</taxon>
        <taxon>Dikarya</taxon>
        <taxon>Basidiomycota</taxon>
        <taxon>Agaricomycotina</taxon>
        <taxon>Agaricomycetes</taxon>
        <taxon>Sebacinales</taxon>
        <taxon>Serendipitaceae</taxon>
        <taxon>Serendipita</taxon>
    </lineage>
</organism>